<sequence length="280" mass="31872">MPIYYHLSSERLPLSIESIGNHWHQEKVRRSNGYPYYHWLQTETGSGTVVSKQQTIRLKENQGMLIPPFTPHVYFPDTAKHWHTCFVTFNGTLAESIHLIVGDADHITAENQTSFSFSHWIEHYVALFDTNTPVDPDALSVDCFRFLSQLAALSGYGVQNAEKHPLFTAYVEPALAYIADNYAHDIAVSSLAKRLFVSPQYLTRLFNRFLGLSTSRYLVQYRLKKPKSCWSITRIWISKLLRSGRDLTMSAISLQLSGAKPAILRCLLKNCITISSCLPE</sequence>
<dbReference type="SUPFAM" id="SSF46689">
    <property type="entry name" value="Homeodomain-like"/>
    <property type="match status" value="1"/>
</dbReference>
<evidence type="ECO:0000313" key="6">
    <source>
        <dbReference type="EMBL" id="RSU12969.1"/>
    </source>
</evidence>
<keyword evidence="4" id="KW-0804">Transcription</keyword>
<dbReference type="PANTHER" id="PTHR46796">
    <property type="entry name" value="HTH-TYPE TRANSCRIPTIONAL ACTIVATOR RHAS-RELATED"/>
    <property type="match status" value="1"/>
</dbReference>
<dbReference type="Proteomes" id="UP000286773">
    <property type="component" value="Unassembled WGS sequence"/>
</dbReference>
<dbReference type="InterPro" id="IPR050204">
    <property type="entry name" value="AraC_XylS_family_regulators"/>
</dbReference>
<organism evidence="6 7">
    <name type="scientific">Vagococcus acidifermentans</name>
    <dbReference type="NCBI Taxonomy" id="564710"/>
    <lineage>
        <taxon>Bacteria</taxon>
        <taxon>Bacillati</taxon>
        <taxon>Bacillota</taxon>
        <taxon>Bacilli</taxon>
        <taxon>Lactobacillales</taxon>
        <taxon>Enterococcaceae</taxon>
        <taxon>Vagococcus</taxon>
    </lineage>
</organism>
<accession>A0A430AY43</accession>
<proteinExistence type="predicted"/>
<dbReference type="PROSITE" id="PS01124">
    <property type="entry name" value="HTH_ARAC_FAMILY_2"/>
    <property type="match status" value="1"/>
</dbReference>
<dbReference type="AlphaFoldDB" id="A0A430AY43"/>
<evidence type="ECO:0000256" key="3">
    <source>
        <dbReference type="ARBA" id="ARBA00023125"/>
    </source>
</evidence>
<dbReference type="InterPro" id="IPR037923">
    <property type="entry name" value="HTH-like"/>
</dbReference>
<protein>
    <recommendedName>
        <fullName evidence="5">HTH araC/xylS-type domain-containing protein</fullName>
    </recommendedName>
</protein>
<dbReference type="Gene3D" id="2.60.120.280">
    <property type="entry name" value="Regulatory protein AraC"/>
    <property type="match status" value="1"/>
</dbReference>
<dbReference type="InterPro" id="IPR018060">
    <property type="entry name" value="HTH_AraC"/>
</dbReference>
<dbReference type="GO" id="GO:0003700">
    <property type="term" value="F:DNA-binding transcription factor activity"/>
    <property type="evidence" value="ECO:0007669"/>
    <property type="project" value="InterPro"/>
</dbReference>
<dbReference type="InterPro" id="IPR009057">
    <property type="entry name" value="Homeodomain-like_sf"/>
</dbReference>
<evidence type="ECO:0000259" key="5">
    <source>
        <dbReference type="PROSITE" id="PS01124"/>
    </source>
</evidence>
<evidence type="ECO:0000313" key="7">
    <source>
        <dbReference type="Proteomes" id="UP000286773"/>
    </source>
</evidence>
<comment type="caution">
    <text evidence="6">The sequence shown here is derived from an EMBL/GenBank/DDBJ whole genome shotgun (WGS) entry which is preliminary data.</text>
</comment>
<evidence type="ECO:0000256" key="2">
    <source>
        <dbReference type="ARBA" id="ARBA00023015"/>
    </source>
</evidence>
<keyword evidence="7" id="KW-1185">Reference proteome</keyword>
<dbReference type="InterPro" id="IPR003313">
    <property type="entry name" value="AraC-bd"/>
</dbReference>
<keyword evidence="1" id="KW-0963">Cytoplasm</keyword>
<dbReference type="SUPFAM" id="SSF51215">
    <property type="entry name" value="Regulatory protein AraC"/>
    <property type="match status" value="1"/>
</dbReference>
<dbReference type="Pfam" id="PF02311">
    <property type="entry name" value="AraC_binding"/>
    <property type="match status" value="1"/>
</dbReference>
<evidence type="ECO:0000256" key="1">
    <source>
        <dbReference type="ARBA" id="ARBA00022490"/>
    </source>
</evidence>
<evidence type="ECO:0000256" key="4">
    <source>
        <dbReference type="ARBA" id="ARBA00023163"/>
    </source>
</evidence>
<dbReference type="PANTHER" id="PTHR46796:SF13">
    <property type="entry name" value="HTH-TYPE TRANSCRIPTIONAL ACTIVATOR RHAS"/>
    <property type="match status" value="1"/>
</dbReference>
<name>A0A430AY43_9ENTE</name>
<dbReference type="RefSeq" id="WP_126813153.1">
    <property type="nucleotide sequence ID" value="NZ_NGKC01000004.1"/>
</dbReference>
<dbReference type="EMBL" id="NGKC01000004">
    <property type="protein sequence ID" value="RSU12969.1"/>
    <property type="molecule type" value="Genomic_DNA"/>
</dbReference>
<dbReference type="OrthoDB" id="185320at2"/>
<keyword evidence="3" id="KW-0238">DNA-binding</keyword>
<gene>
    <name evidence="6" type="ORF">CBF27_05375</name>
</gene>
<dbReference type="Gene3D" id="1.10.10.60">
    <property type="entry name" value="Homeodomain-like"/>
    <property type="match status" value="1"/>
</dbReference>
<dbReference type="GO" id="GO:0043565">
    <property type="term" value="F:sequence-specific DNA binding"/>
    <property type="evidence" value="ECO:0007669"/>
    <property type="project" value="InterPro"/>
</dbReference>
<feature type="domain" description="HTH araC/xylS-type" evidence="5">
    <location>
        <begin position="172"/>
        <end position="225"/>
    </location>
</feature>
<reference evidence="6 7" key="1">
    <citation type="submission" date="2017-05" db="EMBL/GenBank/DDBJ databases">
        <title>Vagococcus spp. assemblies.</title>
        <authorList>
            <person name="Gulvik C.A."/>
        </authorList>
    </citation>
    <scope>NUCLEOTIDE SEQUENCE [LARGE SCALE GENOMIC DNA]</scope>
    <source>
        <strain evidence="6 7">LMG 24798</strain>
    </source>
</reference>
<keyword evidence="2" id="KW-0805">Transcription regulation</keyword>